<dbReference type="InterPro" id="IPR011600">
    <property type="entry name" value="Pept_C14_caspase"/>
</dbReference>
<dbReference type="AlphaFoldDB" id="A0A2G8RZR8"/>
<organism evidence="4 5">
    <name type="scientific">Ganoderma sinense ZZ0214-1</name>
    <dbReference type="NCBI Taxonomy" id="1077348"/>
    <lineage>
        <taxon>Eukaryota</taxon>
        <taxon>Fungi</taxon>
        <taxon>Dikarya</taxon>
        <taxon>Basidiomycota</taxon>
        <taxon>Agaricomycotina</taxon>
        <taxon>Agaricomycetes</taxon>
        <taxon>Polyporales</taxon>
        <taxon>Polyporaceae</taxon>
        <taxon>Ganoderma</taxon>
    </lineage>
</organism>
<evidence type="ECO:0000259" key="3">
    <source>
        <dbReference type="Pfam" id="PF00656"/>
    </source>
</evidence>
<dbReference type="GO" id="GO:0005737">
    <property type="term" value="C:cytoplasm"/>
    <property type="evidence" value="ECO:0007669"/>
    <property type="project" value="TreeGrafter"/>
</dbReference>
<dbReference type="Gene3D" id="3.40.50.12660">
    <property type="match status" value="1"/>
</dbReference>
<sequence>MYAGYPQQASRAWSPSTPIRSPVSPGFGPGGSDAGYAYPWPSPVHTPPSFATMVPSPDRMSVGTASDYGVPYVPSVHSSVRLSPPVSPSRYGRDPFLVRPEDVRYGGGLGRGRSLSYSSASSRAGHAFARRRSSYEVPPVMNPSVAFSDSIAAQWRGGRKKALCIGVSYFGDRRSELRGSADNARAVQHFLLRHGYRKDDVRILAEDDYDPRRHPTKVNIIDALHWLVKGAQPGDQLFFHYSGHVAAIRGSSRDEVDGYDVIYPVDHRLNGWIVDDLINTILVKKLPRGCRLTALFDAYHSGTALDHNPYQSYRELLRSVGSIIGRRYNCKPKLATSHQIDMASRVVF</sequence>
<dbReference type="PANTHER" id="PTHR48104">
    <property type="entry name" value="METACASPASE-4"/>
    <property type="match status" value="1"/>
</dbReference>
<protein>
    <recommendedName>
        <fullName evidence="3">Peptidase C14 caspase domain-containing protein</fullName>
    </recommendedName>
</protein>
<dbReference type="GO" id="GO:0006508">
    <property type="term" value="P:proteolysis"/>
    <property type="evidence" value="ECO:0007669"/>
    <property type="project" value="InterPro"/>
</dbReference>
<dbReference type="GO" id="GO:0004197">
    <property type="term" value="F:cysteine-type endopeptidase activity"/>
    <property type="evidence" value="ECO:0007669"/>
    <property type="project" value="InterPro"/>
</dbReference>
<evidence type="ECO:0000256" key="1">
    <source>
        <dbReference type="ARBA" id="ARBA00009005"/>
    </source>
</evidence>
<keyword evidence="5" id="KW-1185">Reference proteome</keyword>
<dbReference type="Proteomes" id="UP000230002">
    <property type="component" value="Unassembled WGS sequence"/>
</dbReference>
<comment type="caution">
    <text evidence="4">The sequence shown here is derived from an EMBL/GenBank/DDBJ whole genome shotgun (WGS) entry which is preliminary data.</text>
</comment>
<name>A0A2G8RZR8_9APHY</name>
<feature type="compositionally biased region" description="Polar residues" evidence="2">
    <location>
        <begin position="7"/>
        <end position="19"/>
    </location>
</feature>
<accession>A0A2G8RZR8</accession>
<dbReference type="PANTHER" id="PTHR48104:SF30">
    <property type="entry name" value="METACASPASE-1"/>
    <property type="match status" value="1"/>
</dbReference>
<feature type="domain" description="Peptidase C14 caspase" evidence="3">
    <location>
        <begin position="159"/>
        <end position="307"/>
    </location>
</feature>
<evidence type="ECO:0000313" key="5">
    <source>
        <dbReference type="Proteomes" id="UP000230002"/>
    </source>
</evidence>
<dbReference type="OrthoDB" id="3223806at2759"/>
<dbReference type="InterPro" id="IPR050452">
    <property type="entry name" value="Metacaspase"/>
</dbReference>
<evidence type="ECO:0000313" key="4">
    <source>
        <dbReference type="EMBL" id="PIL26984.1"/>
    </source>
</evidence>
<proteinExistence type="inferred from homology"/>
<reference evidence="4 5" key="1">
    <citation type="journal article" date="2015" name="Sci. Rep.">
        <title>Chromosome-level genome map provides insights into diverse defense mechanisms in the medicinal fungus Ganoderma sinense.</title>
        <authorList>
            <person name="Zhu Y."/>
            <person name="Xu J."/>
            <person name="Sun C."/>
            <person name="Zhou S."/>
            <person name="Xu H."/>
            <person name="Nelson D.R."/>
            <person name="Qian J."/>
            <person name="Song J."/>
            <person name="Luo H."/>
            <person name="Xiang L."/>
            <person name="Li Y."/>
            <person name="Xu Z."/>
            <person name="Ji A."/>
            <person name="Wang L."/>
            <person name="Lu S."/>
            <person name="Hayward A."/>
            <person name="Sun W."/>
            <person name="Li X."/>
            <person name="Schwartz D.C."/>
            <person name="Wang Y."/>
            <person name="Chen S."/>
        </authorList>
    </citation>
    <scope>NUCLEOTIDE SEQUENCE [LARGE SCALE GENOMIC DNA]</scope>
    <source>
        <strain evidence="4 5">ZZ0214-1</strain>
    </source>
</reference>
<gene>
    <name evidence="4" type="ORF">GSI_10122</name>
</gene>
<evidence type="ECO:0000256" key="2">
    <source>
        <dbReference type="SAM" id="MobiDB-lite"/>
    </source>
</evidence>
<feature type="region of interest" description="Disordered" evidence="2">
    <location>
        <begin position="1"/>
        <end position="28"/>
    </location>
</feature>
<comment type="similarity">
    <text evidence="1">Belongs to the peptidase C14B family.</text>
</comment>
<dbReference type="EMBL" id="AYKW01000034">
    <property type="protein sequence ID" value="PIL26984.1"/>
    <property type="molecule type" value="Genomic_DNA"/>
</dbReference>
<dbReference type="Pfam" id="PF00656">
    <property type="entry name" value="Peptidase_C14"/>
    <property type="match status" value="1"/>
</dbReference>